<protein>
    <submittedName>
        <fullName evidence="5">Iron-regulated ABC transporter ATPase subunit SufC</fullName>
    </submittedName>
</protein>
<name>A0A172RXP6_9ACTN</name>
<dbReference type="RefSeq" id="WP_066661837.1">
    <property type="nucleotide sequence ID" value="NZ_CP011402.1"/>
</dbReference>
<dbReference type="AlphaFoldDB" id="A0A172RXP6"/>
<dbReference type="Proteomes" id="UP000182975">
    <property type="component" value="Unassembled WGS sequence"/>
</dbReference>
<keyword evidence="1" id="KW-0813">Transport</keyword>
<proteinExistence type="predicted"/>
<dbReference type="OrthoDB" id="9806149at2"/>
<dbReference type="GO" id="GO:0005886">
    <property type="term" value="C:plasma membrane"/>
    <property type="evidence" value="ECO:0007669"/>
    <property type="project" value="TreeGrafter"/>
</dbReference>
<keyword evidence="6" id="KW-1185">Reference proteome</keyword>
<dbReference type="InterPro" id="IPR003439">
    <property type="entry name" value="ABC_transporter-like_ATP-bd"/>
</dbReference>
<sequence>MLELKNVVFEVPVSEGSRETKRIIDDLSLRIDDDKFVVITGPNGGGKSTLAKLIMGIEQPTSGQILFNGEDITHASISDRAKLGIGYGFQQPPRFKGMKVKKLLEIAAGERLPMFACNEYLAKVGLCSADWLTREVDKNLSGGEVKRIEIATLLARNPKLAIYDEPEAGIDLWSFDRLTGTFRDIHEAREGHTIMIISHQERIIQLADEVVLLKKGKIDKRGTLEEVMPHLNLAHRTNPNEACTFTTPTNINTGDINTNC</sequence>
<dbReference type="SUPFAM" id="SSF52540">
    <property type="entry name" value="P-loop containing nucleoside triphosphate hydrolases"/>
    <property type="match status" value="1"/>
</dbReference>
<dbReference type="STRING" id="79604.AAY81_04405"/>
<feature type="domain" description="ABC transporter" evidence="4">
    <location>
        <begin position="2"/>
        <end position="240"/>
    </location>
</feature>
<evidence type="ECO:0000259" key="4">
    <source>
        <dbReference type="PROSITE" id="PS50893"/>
    </source>
</evidence>
<dbReference type="Pfam" id="PF00005">
    <property type="entry name" value="ABC_tran"/>
    <property type="match status" value="1"/>
</dbReference>
<evidence type="ECO:0000256" key="3">
    <source>
        <dbReference type="ARBA" id="ARBA00022840"/>
    </source>
</evidence>
<reference evidence="6" key="1">
    <citation type="submission" date="2016-10" db="EMBL/GenBank/DDBJ databases">
        <authorList>
            <person name="Varghese N."/>
        </authorList>
    </citation>
    <scope>NUCLEOTIDE SEQUENCE [LARGE SCALE GENOMIC DNA]</scope>
    <source>
        <strain evidence="6">DSM 21843</strain>
    </source>
</reference>
<dbReference type="GO" id="GO:0005524">
    <property type="term" value="F:ATP binding"/>
    <property type="evidence" value="ECO:0007669"/>
    <property type="project" value="UniProtKB-KW"/>
</dbReference>
<dbReference type="InterPro" id="IPR027417">
    <property type="entry name" value="P-loop_NTPase"/>
</dbReference>
<dbReference type="GO" id="GO:0016887">
    <property type="term" value="F:ATP hydrolysis activity"/>
    <property type="evidence" value="ECO:0007669"/>
    <property type="project" value="InterPro"/>
</dbReference>
<dbReference type="PANTHER" id="PTHR45772">
    <property type="entry name" value="CONSERVED COMPONENT OF ABC TRANSPORTER FOR NATURAL AMINO ACIDS-RELATED"/>
    <property type="match status" value="1"/>
</dbReference>
<dbReference type="Gene3D" id="3.40.50.300">
    <property type="entry name" value="P-loop containing nucleotide triphosphate hydrolases"/>
    <property type="match status" value="1"/>
</dbReference>
<keyword evidence="2" id="KW-0547">Nucleotide-binding</keyword>
<dbReference type="InterPro" id="IPR051120">
    <property type="entry name" value="ABC_AA/LPS_Transport"/>
</dbReference>
<keyword evidence="3" id="KW-0067">ATP-binding</keyword>
<gene>
    <name evidence="5" type="ORF">SAMN02910314_01228</name>
</gene>
<dbReference type="PATRIC" id="fig|79604.3.peg.897"/>
<evidence type="ECO:0000313" key="5">
    <source>
        <dbReference type="EMBL" id="SEO79777.1"/>
    </source>
</evidence>
<evidence type="ECO:0000313" key="6">
    <source>
        <dbReference type="Proteomes" id="UP000182975"/>
    </source>
</evidence>
<dbReference type="SMART" id="SM00382">
    <property type="entry name" value="AAA"/>
    <property type="match status" value="1"/>
</dbReference>
<dbReference type="InterPro" id="IPR003593">
    <property type="entry name" value="AAA+_ATPase"/>
</dbReference>
<dbReference type="EMBL" id="FOEC01000007">
    <property type="protein sequence ID" value="SEO79777.1"/>
    <property type="molecule type" value="Genomic_DNA"/>
</dbReference>
<dbReference type="PROSITE" id="PS50893">
    <property type="entry name" value="ABC_TRANSPORTER_2"/>
    <property type="match status" value="1"/>
</dbReference>
<organism evidence="5 6">
    <name type="scientific">Denitrobacterium detoxificans</name>
    <dbReference type="NCBI Taxonomy" id="79604"/>
    <lineage>
        <taxon>Bacteria</taxon>
        <taxon>Bacillati</taxon>
        <taxon>Actinomycetota</taxon>
        <taxon>Coriobacteriia</taxon>
        <taxon>Eggerthellales</taxon>
        <taxon>Eggerthellaceae</taxon>
        <taxon>Denitrobacterium</taxon>
    </lineage>
</organism>
<dbReference type="KEGG" id="ddt:AAY81_04405"/>
<evidence type="ECO:0000256" key="1">
    <source>
        <dbReference type="ARBA" id="ARBA00022448"/>
    </source>
</evidence>
<evidence type="ECO:0000256" key="2">
    <source>
        <dbReference type="ARBA" id="ARBA00022741"/>
    </source>
</evidence>
<accession>A0A172RXP6</accession>